<reference evidence="2 3" key="1">
    <citation type="submission" date="2019-06" db="EMBL/GenBank/DDBJ databases">
        <title>The presence and diversity of blaCTX-M among Escherichia coli from urban wastewater and feedlot cattle, in Alberta, Canada.</title>
        <authorList>
            <person name="Cormier A.C."/>
            <person name="Chalmer G."/>
            <person name="Cook S.R."/>
            <person name="Zaheer R."/>
            <person name="Hannon S.J."/>
            <person name="Booker C.W."/>
            <person name="Read R."/>
            <person name="Gow S.P."/>
            <person name="Mcallister T.A."/>
            <person name="Boerlin P."/>
        </authorList>
    </citation>
    <scope>NUCLEOTIDE SEQUENCE [LARGE SCALE GENOMIC DNA]</scope>
    <source>
        <strain evidence="2 3">347</strain>
    </source>
</reference>
<dbReference type="EMBL" id="VHKY01000023">
    <property type="protein sequence ID" value="TZE44585.1"/>
    <property type="molecule type" value="Genomic_DNA"/>
</dbReference>
<dbReference type="InterPro" id="IPR007539">
    <property type="entry name" value="DUF551"/>
</dbReference>
<sequence length="396" mass="44348">MTTFTKEQLIEIIKRNITVMDRYPDLVTAQMDLEVYKIALASLEAEPVAYIFKHPAGKLFWALTDESNKEQPDVIPVYADSPAPVVPDEIDVNDVPRAVTYFKTHRDCYADGWNACRAARLQSGNFRENKNSSTNNFREIAETSTNYPVIPSEVLSAILKVAKIRADFDDFDGDRRGIGDCLDEAEQELIVTINKYASQLAAEPIATNDVREQTAVPPVPVIQADVAQAIEKLKRKLVECNRYNYCADAVKGVEYACHAAMLQGSQPVSQTYKFPVNTPCQDAPAHIWLQTAGVWPEDGELSELTWCSHNQHHDDTLYVRADLVNGNSQVTPDGWISCSERMPAQDDWILIYSKHGEYMAGQVQGEYVELSDGTLSWLGNALFWMLLPEPPQEAGQ</sequence>
<name>A0A5D7Z3B9_ECOLX</name>
<proteinExistence type="predicted"/>
<comment type="caution">
    <text evidence="2">The sequence shown here is derived from an EMBL/GenBank/DDBJ whole genome shotgun (WGS) entry which is preliminary data.</text>
</comment>
<evidence type="ECO:0000313" key="3">
    <source>
        <dbReference type="Proteomes" id="UP000324120"/>
    </source>
</evidence>
<protein>
    <submittedName>
        <fullName evidence="2">DUF551 domain-containing protein</fullName>
    </submittedName>
</protein>
<dbReference type="AlphaFoldDB" id="A0A5D7Z3B9"/>
<organism evidence="2 3">
    <name type="scientific">Escherichia coli</name>
    <dbReference type="NCBI Taxonomy" id="562"/>
    <lineage>
        <taxon>Bacteria</taxon>
        <taxon>Pseudomonadati</taxon>
        <taxon>Pseudomonadota</taxon>
        <taxon>Gammaproteobacteria</taxon>
        <taxon>Enterobacterales</taxon>
        <taxon>Enterobacteriaceae</taxon>
        <taxon>Escherichia</taxon>
    </lineage>
</organism>
<evidence type="ECO:0000259" key="1">
    <source>
        <dbReference type="Pfam" id="PF04448"/>
    </source>
</evidence>
<gene>
    <name evidence="2" type="ORF">FKO60_21290</name>
</gene>
<feature type="domain" description="DUF551" evidence="1">
    <location>
        <begin position="334"/>
        <end position="392"/>
    </location>
</feature>
<evidence type="ECO:0000313" key="2">
    <source>
        <dbReference type="EMBL" id="TZE44585.1"/>
    </source>
</evidence>
<accession>A0A5D7Z3B9</accession>
<dbReference type="Pfam" id="PF04448">
    <property type="entry name" value="DUF551"/>
    <property type="match status" value="1"/>
</dbReference>
<dbReference type="Proteomes" id="UP000324120">
    <property type="component" value="Unassembled WGS sequence"/>
</dbReference>